<dbReference type="OrthoDB" id="201504at2759"/>
<feature type="compositionally biased region" description="Low complexity" evidence="1">
    <location>
        <begin position="78"/>
        <end position="125"/>
    </location>
</feature>
<feature type="compositionally biased region" description="Pro residues" evidence="1">
    <location>
        <begin position="68"/>
        <end position="77"/>
    </location>
</feature>
<dbReference type="EMBL" id="CP097507">
    <property type="protein sequence ID" value="URE06295.1"/>
    <property type="molecule type" value="Genomic_DNA"/>
</dbReference>
<proteinExistence type="predicted"/>
<name>A0A9E7G1G5_9LILI</name>
<evidence type="ECO:0000313" key="2">
    <source>
        <dbReference type="EMBL" id="URE06295.1"/>
    </source>
</evidence>
<reference evidence="2" key="1">
    <citation type="submission" date="2022-05" db="EMBL/GenBank/DDBJ databases">
        <title>The Musa troglodytarum L. genome provides insights into the mechanism of non-climacteric behaviour and enrichment of carotenoids.</title>
        <authorList>
            <person name="Wang J."/>
        </authorList>
    </citation>
    <scope>NUCLEOTIDE SEQUENCE</scope>
    <source>
        <tissue evidence="2">Leaf</tissue>
    </source>
</reference>
<feature type="region of interest" description="Disordered" evidence="1">
    <location>
        <begin position="52"/>
        <end position="125"/>
    </location>
</feature>
<dbReference type="InterPro" id="IPR010721">
    <property type="entry name" value="UstE-like"/>
</dbReference>
<accession>A0A9E7G1G5</accession>
<feature type="compositionally biased region" description="Polar residues" evidence="1">
    <location>
        <begin position="52"/>
        <end position="62"/>
    </location>
</feature>
<sequence>MNPQLRAWPLVVVRAGSVHARSSKYSPDIATFLSSRPLLPLKCRSATNTFLHPTPDTISSPWEASRTPPLPSSPPSLPSSSTFPSSAITAAPPHPSVSRLGGGSTLSSSPSSSSGSSASSSPITGSPPSLSMLLVVAARNVSVAGLAVGRSVMDGDAGNAGALLRQPPAGEGGRGEVGGGDRAYLGVERQAHPQLFLEGKVAAGDEGGLAIQRDEDGVRQALVVDLLICRLPPPAGPWVFLIGMCLPMYAIHSSDKPWNLWDSFATIACISGIVIAYAVDTQLCEFVRRNEKQTWCTLGAIP</sequence>
<dbReference type="Pfam" id="PF06966">
    <property type="entry name" value="DUF1295"/>
    <property type="match status" value="1"/>
</dbReference>
<protein>
    <submittedName>
        <fullName evidence="2">Uncharacterized protein</fullName>
    </submittedName>
</protein>
<dbReference type="Proteomes" id="UP001055439">
    <property type="component" value="Chromosome 5"/>
</dbReference>
<evidence type="ECO:0000256" key="1">
    <source>
        <dbReference type="SAM" id="MobiDB-lite"/>
    </source>
</evidence>
<keyword evidence="3" id="KW-1185">Reference proteome</keyword>
<evidence type="ECO:0000313" key="3">
    <source>
        <dbReference type="Proteomes" id="UP001055439"/>
    </source>
</evidence>
<organism evidence="2 3">
    <name type="scientific">Musa troglodytarum</name>
    <name type="common">fe'i banana</name>
    <dbReference type="NCBI Taxonomy" id="320322"/>
    <lineage>
        <taxon>Eukaryota</taxon>
        <taxon>Viridiplantae</taxon>
        <taxon>Streptophyta</taxon>
        <taxon>Embryophyta</taxon>
        <taxon>Tracheophyta</taxon>
        <taxon>Spermatophyta</taxon>
        <taxon>Magnoliopsida</taxon>
        <taxon>Liliopsida</taxon>
        <taxon>Zingiberales</taxon>
        <taxon>Musaceae</taxon>
        <taxon>Musa</taxon>
    </lineage>
</organism>
<gene>
    <name evidence="2" type="ORF">MUK42_20688</name>
</gene>
<dbReference type="AlphaFoldDB" id="A0A9E7G1G5"/>